<feature type="compositionally biased region" description="Gly residues" evidence="1">
    <location>
        <begin position="486"/>
        <end position="498"/>
    </location>
</feature>
<feature type="compositionally biased region" description="Gly residues" evidence="1">
    <location>
        <begin position="370"/>
        <end position="380"/>
    </location>
</feature>
<feature type="compositionally biased region" description="Low complexity" evidence="1">
    <location>
        <begin position="382"/>
        <end position="392"/>
    </location>
</feature>
<keyword evidence="4" id="KW-1185">Reference proteome</keyword>
<proteinExistence type="predicted"/>
<feature type="compositionally biased region" description="Low complexity" evidence="1">
    <location>
        <begin position="475"/>
        <end position="485"/>
    </location>
</feature>
<comment type="caution">
    <text evidence="3">The sequence shown here is derived from an EMBL/GenBank/DDBJ whole genome shotgun (WGS) entry which is preliminary data.</text>
</comment>
<feature type="domain" description="F-box" evidence="2">
    <location>
        <begin position="91"/>
        <end position="131"/>
    </location>
</feature>
<feature type="compositionally biased region" description="Low complexity" evidence="1">
    <location>
        <begin position="53"/>
        <end position="71"/>
    </location>
</feature>
<protein>
    <recommendedName>
        <fullName evidence="2">F-box domain-containing protein</fullName>
    </recommendedName>
</protein>
<feature type="region of interest" description="Disordered" evidence="1">
    <location>
        <begin position="361"/>
        <end position="519"/>
    </location>
</feature>
<reference evidence="3" key="1">
    <citation type="journal article" date="2020" name="bioRxiv">
        <title>Comparative genomics of Chlamydomonas.</title>
        <authorList>
            <person name="Craig R.J."/>
            <person name="Hasan A.R."/>
            <person name="Ness R.W."/>
            <person name="Keightley P.D."/>
        </authorList>
    </citation>
    <scope>NUCLEOTIDE SEQUENCE</scope>
    <source>
        <strain evidence="3">CCAP 11/70</strain>
    </source>
</reference>
<dbReference type="Proteomes" id="UP000612055">
    <property type="component" value="Unassembled WGS sequence"/>
</dbReference>
<dbReference type="SMART" id="SM00256">
    <property type="entry name" value="FBOX"/>
    <property type="match status" value="1"/>
</dbReference>
<feature type="compositionally biased region" description="Low complexity" evidence="1">
    <location>
        <begin position="455"/>
        <end position="465"/>
    </location>
</feature>
<gene>
    <name evidence="3" type="ORF">HYH03_009202</name>
</gene>
<evidence type="ECO:0000313" key="4">
    <source>
        <dbReference type="Proteomes" id="UP000612055"/>
    </source>
</evidence>
<accession>A0A836BY21</accession>
<organism evidence="3 4">
    <name type="scientific">Edaphochlamys debaryana</name>
    <dbReference type="NCBI Taxonomy" id="47281"/>
    <lineage>
        <taxon>Eukaryota</taxon>
        <taxon>Viridiplantae</taxon>
        <taxon>Chlorophyta</taxon>
        <taxon>core chlorophytes</taxon>
        <taxon>Chlorophyceae</taxon>
        <taxon>CS clade</taxon>
        <taxon>Chlamydomonadales</taxon>
        <taxon>Chlamydomonadales incertae sedis</taxon>
        <taxon>Edaphochlamys</taxon>
    </lineage>
</organism>
<dbReference type="Pfam" id="PF00646">
    <property type="entry name" value="F-box"/>
    <property type="match status" value="1"/>
</dbReference>
<feature type="region of interest" description="Disordered" evidence="1">
    <location>
        <begin position="1"/>
        <end position="31"/>
    </location>
</feature>
<dbReference type="InterPro" id="IPR036047">
    <property type="entry name" value="F-box-like_dom_sf"/>
</dbReference>
<evidence type="ECO:0000259" key="2">
    <source>
        <dbReference type="SMART" id="SM00256"/>
    </source>
</evidence>
<evidence type="ECO:0000313" key="3">
    <source>
        <dbReference type="EMBL" id="KAG2492537.1"/>
    </source>
</evidence>
<evidence type="ECO:0000256" key="1">
    <source>
        <dbReference type="SAM" id="MobiDB-lite"/>
    </source>
</evidence>
<dbReference type="EMBL" id="JAEHOE010000044">
    <property type="protein sequence ID" value="KAG2492537.1"/>
    <property type="molecule type" value="Genomic_DNA"/>
</dbReference>
<sequence length="647" mass="65392">MGQRGSSCSRGGEALIPGQSDDDKSDPSAAAACEQRLMVLTLKEERAADGADSDPAAPAPEAARAAPSVGALEDGGSTAAPDVARPDWLQLPSEVLGEILKHLNFRSLMAAVVACRGLAEAAAKQGVLKAKRKAVAQDAWWVAVDVLPVLAGVLAEPYPSPGAWGSLRSTIMNLRSPPRSVLQLFFALELLWARVKPMAGRSTEGDRPVVPDPDQLLAAFRRWNQWPDKIGQSSASLTEAEFRDDGELRHRAWPLEDTAWRKARRQAALRMLDVKFPILCLSAALPLSPGTLARLRYRLGLAAAGGASGPGARLPRLEPAAVAMHNPVAGRLASWLLGMEGLMRRGYELEAARAWAWAGPSAPTRSQATAGGGGVSGPGGPFNPFGPIRSSGSGSGSDAGLFGPWGSSSSSGSSGGGPFSGSSDGGNGGSGSGIGSGPSGPVFSGSSGGGGSGSGSDPSGPVFSGSSGGGGSGSGSDPSGPVFSGSSGGGGSGSGSGPSGPVFNGSSGGGGSDQQPDQPLSCSHLYAAARAARVTLTIQAVRPVLDAFVAKFQPRQVASSRSAALYQQPPLFDPWNPGPTAPDRGCTISDLAAALAAWEKEATAAGAPATDLAAIARCKLDVESKNLAWMALVAEREAAALALKACP</sequence>
<feature type="region of interest" description="Disordered" evidence="1">
    <location>
        <begin position="44"/>
        <end position="83"/>
    </location>
</feature>
<dbReference type="AlphaFoldDB" id="A0A836BY21"/>
<name>A0A836BY21_9CHLO</name>
<dbReference type="SUPFAM" id="SSF81383">
    <property type="entry name" value="F-box domain"/>
    <property type="match status" value="1"/>
</dbReference>
<dbReference type="InterPro" id="IPR001810">
    <property type="entry name" value="F-box_dom"/>
</dbReference>
<feature type="compositionally biased region" description="Gly residues" evidence="1">
    <location>
        <begin position="413"/>
        <end position="438"/>
    </location>
</feature>